<reference evidence="1" key="2">
    <citation type="journal article" date="2022" name="New Phytol.">
        <title>Evolutionary transition to the ectomycorrhizal habit in the genomes of a hyperdiverse lineage of mushroom-forming fungi.</title>
        <authorList>
            <person name="Looney B."/>
            <person name="Miyauchi S."/>
            <person name="Morin E."/>
            <person name="Drula E."/>
            <person name="Courty P.E."/>
            <person name="Kohler A."/>
            <person name="Kuo A."/>
            <person name="LaButti K."/>
            <person name="Pangilinan J."/>
            <person name="Lipzen A."/>
            <person name="Riley R."/>
            <person name="Andreopoulos W."/>
            <person name="He G."/>
            <person name="Johnson J."/>
            <person name="Nolan M."/>
            <person name="Tritt A."/>
            <person name="Barry K.W."/>
            <person name="Grigoriev I.V."/>
            <person name="Nagy L.G."/>
            <person name="Hibbett D."/>
            <person name="Henrissat B."/>
            <person name="Matheny P.B."/>
            <person name="Labbe J."/>
            <person name="Martin F.M."/>
        </authorList>
    </citation>
    <scope>NUCLEOTIDE SEQUENCE</scope>
    <source>
        <strain evidence="1">HHB10654</strain>
    </source>
</reference>
<reference evidence="1" key="1">
    <citation type="submission" date="2021-03" db="EMBL/GenBank/DDBJ databases">
        <authorList>
            <consortium name="DOE Joint Genome Institute"/>
            <person name="Ahrendt S."/>
            <person name="Looney B.P."/>
            <person name="Miyauchi S."/>
            <person name="Morin E."/>
            <person name="Drula E."/>
            <person name="Courty P.E."/>
            <person name="Chicoki N."/>
            <person name="Fauchery L."/>
            <person name="Kohler A."/>
            <person name="Kuo A."/>
            <person name="Labutti K."/>
            <person name="Pangilinan J."/>
            <person name="Lipzen A."/>
            <person name="Riley R."/>
            <person name="Andreopoulos W."/>
            <person name="He G."/>
            <person name="Johnson J."/>
            <person name="Barry K.W."/>
            <person name="Grigoriev I.V."/>
            <person name="Nagy L."/>
            <person name="Hibbett D."/>
            <person name="Henrissat B."/>
            <person name="Matheny P.B."/>
            <person name="Labbe J."/>
            <person name="Martin F."/>
        </authorList>
    </citation>
    <scope>NUCLEOTIDE SEQUENCE</scope>
    <source>
        <strain evidence="1">HHB10654</strain>
    </source>
</reference>
<accession>A0ACB8SZB9</accession>
<protein>
    <submittedName>
        <fullName evidence="1">Uncharacterized protein</fullName>
    </submittedName>
</protein>
<keyword evidence="2" id="KW-1185">Reference proteome</keyword>
<name>A0ACB8SZB9_9AGAM</name>
<dbReference type="EMBL" id="MU277210">
    <property type="protein sequence ID" value="KAI0061873.1"/>
    <property type="molecule type" value="Genomic_DNA"/>
</dbReference>
<gene>
    <name evidence="1" type="ORF">BV25DRAFT_711262</name>
</gene>
<proteinExistence type="predicted"/>
<evidence type="ECO:0000313" key="2">
    <source>
        <dbReference type="Proteomes" id="UP000814140"/>
    </source>
</evidence>
<organism evidence="1 2">
    <name type="scientific">Artomyces pyxidatus</name>
    <dbReference type="NCBI Taxonomy" id="48021"/>
    <lineage>
        <taxon>Eukaryota</taxon>
        <taxon>Fungi</taxon>
        <taxon>Dikarya</taxon>
        <taxon>Basidiomycota</taxon>
        <taxon>Agaricomycotina</taxon>
        <taxon>Agaricomycetes</taxon>
        <taxon>Russulales</taxon>
        <taxon>Auriscalpiaceae</taxon>
        <taxon>Artomyces</taxon>
    </lineage>
</organism>
<dbReference type="Proteomes" id="UP000814140">
    <property type="component" value="Unassembled WGS sequence"/>
</dbReference>
<comment type="caution">
    <text evidence="1">The sequence shown here is derived from an EMBL/GenBank/DDBJ whole genome shotgun (WGS) entry which is preliminary data.</text>
</comment>
<sequence length="158" mass="17191">MSDSSREVYILAYNAGAGFAMHWALFIPHLSGSRPGGKLIEANGNPFAGFELGIDRHYDPAEERRSHARFLLARVQGHTVADADESAPTSVPVDEFERIALATPAPSRSLRSAGQGAAKPTRITVENCQSWLFRYVQALVDTKVMGQDALERLAAVPK</sequence>
<evidence type="ECO:0000313" key="1">
    <source>
        <dbReference type="EMBL" id="KAI0061873.1"/>
    </source>
</evidence>